<protein>
    <submittedName>
        <fullName evidence="1">HAD superfamily hydrolase (TIGR01509 family)</fullName>
    </submittedName>
</protein>
<evidence type="ECO:0000313" key="2">
    <source>
        <dbReference type="Proteomes" id="UP000517187"/>
    </source>
</evidence>
<dbReference type="PANTHER" id="PTHR18901:SF38">
    <property type="entry name" value="PSEUDOURIDINE-5'-PHOSPHATASE"/>
    <property type="match status" value="1"/>
</dbReference>
<keyword evidence="1" id="KW-0378">Hydrolase</keyword>
<dbReference type="EMBL" id="JACIIJ010000016">
    <property type="protein sequence ID" value="MBB6224511.1"/>
    <property type="molecule type" value="Genomic_DNA"/>
</dbReference>
<dbReference type="CDD" id="cd07505">
    <property type="entry name" value="HAD_BPGM-like"/>
    <property type="match status" value="1"/>
</dbReference>
<sequence length="227" mass="24423">MKLPHIPAAVIFDMDGLIFDTEALYQQAFLAASSAGRHNLPITLIQSTIGVPWLKSRLLILEQMGPDFPVDQYGEAVTNHFTLLATTQLRLKPGVIELLDVLDQFKLPRCIATSSSHSTVQSHLSAHGLTSRFDAVIAHGDYAASKPSPDPFLIAAKRLGVNPALCLALEDSFNGVRSASAAGMMTFMVPDLLNPTPEIYSLCTGVLSDLKAVREVILVALTADTAK</sequence>
<dbReference type="SFLD" id="SFLDS00003">
    <property type="entry name" value="Haloacid_Dehalogenase"/>
    <property type="match status" value="1"/>
</dbReference>
<dbReference type="Pfam" id="PF00702">
    <property type="entry name" value="Hydrolase"/>
    <property type="match status" value="1"/>
</dbReference>
<dbReference type="Gene3D" id="3.40.50.1000">
    <property type="entry name" value="HAD superfamily/HAD-like"/>
    <property type="match status" value="1"/>
</dbReference>
<name>A0A7W9ZXA2_RHILE</name>
<dbReference type="InterPro" id="IPR036412">
    <property type="entry name" value="HAD-like_sf"/>
</dbReference>
<dbReference type="AlphaFoldDB" id="A0A7W9ZXA2"/>
<dbReference type="Proteomes" id="UP000517187">
    <property type="component" value="Unassembled WGS sequence"/>
</dbReference>
<dbReference type="PANTHER" id="PTHR18901">
    <property type="entry name" value="2-DEOXYGLUCOSE-6-PHOSPHATE PHOSPHATASE 2"/>
    <property type="match status" value="1"/>
</dbReference>
<dbReference type="SUPFAM" id="SSF56784">
    <property type="entry name" value="HAD-like"/>
    <property type="match status" value="1"/>
</dbReference>
<dbReference type="InterPro" id="IPR023198">
    <property type="entry name" value="PGP-like_dom2"/>
</dbReference>
<dbReference type="Gene3D" id="1.10.150.240">
    <property type="entry name" value="Putative phosphatase, domain 2"/>
    <property type="match status" value="1"/>
</dbReference>
<evidence type="ECO:0000313" key="1">
    <source>
        <dbReference type="EMBL" id="MBB6224511.1"/>
    </source>
</evidence>
<organism evidence="1 2">
    <name type="scientific">Rhizobium leguminosarum</name>
    <dbReference type="NCBI Taxonomy" id="384"/>
    <lineage>
        <taxon>Bacteria</taxon>
        <taxon>Pseudomonadati</taxon>
        <taxon>Pseudomonadota</taxon>
        <taxon>Alphaproteobacteria</taxon>
        <taxon>Hyphomicrobiales</taxon>
        <taxon>Rhizobiaceae</taxon>
        <taxon>Rhizobium/Agrobacterium group</taxon>
        <taxon>Rhizobium</taxon>
    </lineage>
</organism>
<dbReference type="InterPro" id="IPR023214">
    <property type="entry name" value="HAD_sf"/>
</dbReference>
<dbReference type="RefSeq" id="WP_184696929.1">
    <property type="nucleotide sequence ID" value="NZ_JACIIJ010000016.1"/>
</dbReference>
<gene>
    <name evidence="1" type="ORF">GGE66_005526</name>
</gene>
<reference evidence="1 2" key="1">
    <citation type="submission" date="2020-08" db="EMBL/GenBank/DDBJ databases">
        <title>Genomic Encyclopedia of Type Strains, Phase IV (KMG-V): Genome sequencing to study the core and pangenomes of soil and plant-associated prokaryotes.</title>
        <authorList>
            <person name="Whitman W."/>
        </authorList>
    </citation>
    <scope>NUCLEOTIDE SEQUENCE [LARGE SCALE GENOMIC DNA]</scope>
    <source>
        <strain evidence="1 2">SEMIA 4011</strain>
    </source>
</reference>
<dbReference type="NCBIfam" id="TIGR01509">
    <property type="entry name" value="HAD-SF-IA-v3"/>
    <property type="match status" value="1"/>
</dbReference>
<proteinExistence type="predicted"/>
<dbReference type="GO" id="GO:0016787">
    <property type="term" value="F:hydrolase activity"/>
    <property type="evidence" value="ECO:0007669"/>
    <property type="project" value="UniProtKB-KW"/>
</dbReference>
<dbReference type="InterPro" id="IPR006439">
    <property type="entry name" value="HAD-SF_hydro_IA"/>
</dbReference>
<accession>A0A7W9ZXA2</accession>
<dbReference type="SFLD" id="SFLDG01129">
    <property type="entry name" value="C1.5:_HAD__Beta-PGM__Phosphata"/>
    <property type="match status" value="1"/>
</dbReference>
<comment type="caution">
    <text evidence="1">The sequence shown here is derived from an EMBL/GenBank/DDBJ whole genome shotgun (WGS) entry which is preliminary data.</text>
</comment>